<dbReference type="SUPFAM" id="SSF50494">
    <property type="entry name" value="Trypsin-like serine proteases"/>
    <property type="match status" value="1"/>
</dbReference>
<evidence type="ECO:0000313" key="2">
    <source>
        <dbReference type="EMBL" id="KAG8224097.1"/>
    </source>
</evidence>
<evidence type="ECO:0000313" key="3">
    <source>
        <dbReference type="Proteomes" id="UP000792457"/>
    </source>
</evidence>
<reference evidence="2" key="2">
    <citation type="submission" date="2017-10" db="EMBL/GenBank/DDBJ databases">
        <title>Ladona fulva Genome sequencing and assembly.</title>
        <authorList>
            <person name="Murali S."/>
            <person name="Richards S."/>
            <person name="Bandaranaike D."/>
            <person name="Bellair M."/>
            <person name="Blankenburg K."/>
            <person name="Chao H."/>
            <person name="Dinh H."/>
            <person name="Doddapaneni H."/>
            <person name="Dugan-Rocha S."/>
            <person name="Elkadiri S."/>
            <person name="Gnanaolivu R."/>
            <person name="Hernandez B."/>
            <person name="Skinner E."/>
            <person name="Javaid M."/>
            <person name="Lee S."/>
            <person name="Li M."/>
            <person name="Ming W."/>
            <person name="Munidasa M."/>
            <person name="Muniz J."/>
            <person name="Nguyen L."/>
            <person name="Hughes D."/>
            <person name="Osuji N."/>
            <person name="Pu L.-L."/>
            <person name="Puazo M."/>
            <person name="Qu C."/>
            <person name="Quiroz J."/>
            <person name="Raj R."/>
            <person name="Weissenberger G."/>
            <person name="Xin Y."/>
            <person name="Zou X."/>
            <person name="Han Y."/>
            <person name="Worley K."/>
            <person name="Muzny D."/>
            <person name="Gibbs R."/>
        </authorList>
    </citation>
    <scope>NUCLEOTIDE SEQUENCE</scope>
    <source>
        <strain evidence="2">Sampled in the wild</strain>
    </source>
</reference>
<proteinExistence type="predicted"/>
<dbReference type="GO" id="GO:0004252">
    <property type="term" value="F:serine-type endopeptidase activity"/>
    <property type="evidence" value="ECO:0007669"/>
    <property type="project" value="InterPro"/>
</dbReference>
<dbReference type="InterPro" id="IPR043504">
    <property type="entry name" value="Peptidase_S1_PA_chymotrypsin"/>
</dbReference>
<dbReference type="Pfam" id="PF00089">
    <property type="entry name" value="Trypsin"/>
    <property type="match status" value="1"/>
</dbReference>
<name>A0A8K0JY58_LADFU</name>
<dbReference type="PANTHER" id="PTHR24260:SF147">
    <property type="entry name" value="EG:BACR7A4.3 PROTEIN-RELATED"/>
    <property type="match status" value="1"/>
</dbReference>
<accession>A0A8K0JY58</accession>
<dbReference type="AlphaFoldDB" id="A0A8K0JY58"/>
<dbReference type="PANTHER" id="PTHR24260">
    <property type="match status" value="1"/>
</dbReference>
<dbReference type="PROSITE" id="PS50240">
    <property type="entry name" value="TRYPSIN_DOM"/>
    <property type="match status" value="1"/>
</dbReference>
<dbReference type="Gene3D" id="2.40.10.10">
    <property type="entry name" value="Trypsin-like serine proteases"/>
    <property type="match status" value="2"/>
</dbReference>
<dbReference type="OrthoDB" id="6339452at2759"/>
<dbReference type="InterPro" id="IPR009003">
    <property type="entry name" value="Peptidase_S1_PA"/>
</dbReference>
<comment type="caution">
    <text evidence="2">The sequence shown here is derived from an EMBL/GenBank/DDBJ whole genome shotgun (WGS) entry which is preliminary data.</text>
</comment>
<reference evidence="2" key="1">
    <citation type="submission" date="2013-04" db="EMBL/GenBank/DDBJ databases">
        <authorList>
            <person name="Qu J."/>
            <person name="Murali S.C."/>
            <person name="Bandaranaike D."/>
            <person name="Bellair M."/>
            <person name="Blankenburg K."/>
            <person name="Chao H."/>
            <person name="Dinh H."/>
            <person name="Doddapaneni H."/>
            <person name="Downs B."/>
            <person name="Dugan-Rocha S."/>
            <person name="Elkadiri S."/>
            <person name="Gnanaolivu R.D."/>
            <person name="Hernandez B."/>
            <person name="Javaid M."/>
            <person name="Jayaseelan J.C."/>
            <person name="Lee S."/>
            <person name="Li M."/>
            <person name="Ming W."/>
            <person name="Munidasa M."/>
            <person name="Muniz J."/>
            <person name="Nguyen L."/>
            <person name="Ongeri F."/>
            <person name="Osuji N."/>
            <person name="Pu L.-L."/>
            <person name="Puazo M."/>
            <person name="Qu C."/>
            <person name="Quiroz J."/>
            <person name="Raj R."/>
            <person name="Weissenberger G."/>
            <person name="Xin Y."/>
            <person name="Zou X."/>
            <person name="Han Y."/>
            <person name="Richards S."/>
            <person name="Worley K."/>
            <person name="Muzny D."/>
            <person name="Gibbs R."/>
        </authorList>
    </citation>
    <scope>NUCLEOTIDE SEQUENCE</scope>
    <source>
        <strain evidence="2">Sampled in the wild</strain>
    </source>
</reference>
<dbReference type="GO" id="GO:0006508">
    <property type="term" value="P:proteolysis"/>
    <property type="evidence" value="ECO:0007669"/>
    <property type="project" value="InterPro"/>
</dbReference>
<sequence length="217" mass="24619">MDNFSLRIPAAWVRLGALKIQDKQLLSASKDGQTHPVIERTPHPGYKEPSKYNDIALLRIGPSLETAANSTLSRSIHPACLQVGERDIYPTKATGWEMQGKGEDLLELLSVKLLIDENDECNKTFGRYVNTYDQLPRGVDDSLLCFGRRGYAEYVACKGDFDGPLQSYYHDRSCLHTLLGVKSFGKVCNTNLPLAVYTPVPYFLDWIEEQVWRDRKY</sequence>
<organism evidence="2 3">
    <name type="scientific">Ladona fulva</name>
    <name type="common">Scarce chaser dragonfly</name>
    <name type="synonym">Libellula fulva</name>
    <dbReference type="NCBI Taxonomy" id="123851"/>
    <lineage>
        <taxon>Eukaryota</taxon>
        <taxon>Metazoa</taxon>
        <taxon>Ecdysozoa</taxon>
        <taxon>Arthropoda</taxon>
        <taxon>Hexapoda</taxon>
        <taxon>Insecta</taxon>
        <taxon>Pterygota</taxon>
        <taxon>Palaeoptera</taxon>
        <taxon>Odonata</taxon>
        <taxon>Epiprocta</taxon>
        <taxon>Anisoptera</taxon>
        <taxon>Libelluloidea</taxon>
        <taxon>Libellulidae</taxon>
        <taxon>Ladona</taxon>
    </lineage>
</organism>
<feature type="domain" description="Peptidase S1" evidence="1">
    <location>
        <begin position="1"/>
        <end position="212"/>
    </location>
</feature>
<dbReference type="EMBL" id="KZ308184">
    <property type="protein sequence ID" value="KAG8224097.1"/>
    <property type="molecule type" value="Genomic_DNA"/>
</dbReference>
<evidence type="ECO:0000259" key="1">
    <source>
        <dbReference type="PROSITE" id="PS50240"/>
    </source>
</evidence>
<dbReference type="SMART" id="SM00020">
    <property type="entry name" value="Tryp_SPc"/>
    <property type="match status" value="1"/>
</dbReference>
<gene>
    <name evidence="2" type="ORF">J437_LFUL001791</name>
</gene>
<dbReference type="InterPro" id="IPR051333">
    <property type="entry name" value="CLIP_Serine_Protease"/>
</dbReference>
<protein>
    <recommendedName>
        <fullName evidence="1">Peptidase S1 domain-containing protein</fullName>
    </recommendedName>
</protein>
<dbReference type="InterPro" id="IPR001254">
    <property type="entry name" value="Trypsin_dom"/>
</dbReference>
<dbReference type="Proteomes" id="UP000792457">
    <property type="component" value="Unassembled WGS sequence"/>
</dbReference>
<keyword evidence="3" id="KW-1185">Reference proteome</keyword>